<accession>A0A1P8KNZ1</accession>
<dbReference type="KEGG" id="alp:LPB137_10640"/>
<dbReference type="GO" id="GO:0005737">
    <property type="term" value="C:cytoplasm"/>
    <property type="evidence" value="ECO:0007669"/>
    <property type="project" value="InterPro"/>
</dbReference>
<dbReference type="Proteomes" id="UP000186074">
    <property type="component" value="Chromosome"/>
</dbReference>
<proteinExistence type="predicted"/>
<reference evidence="1 2" key="1">
    <citation type="submission" date="2017-01" db="EMBL/GenBank/DDBJ databases">
        <title>Genome sequencing of Arcobacter sp. LPB0137.</title>
        <authorList>
            <person name="Lee G.-W."/>
            <person name="Yi H."/>
        </authorList>
    </citation>
    <scope>NUCLEOTIDE SEQUENCE [LARGE SCALE GENOMIC DNA]</scope>
    <source>
        <strain evidence="1 2">LPB0137</strain>
    </source>
</reference>
<evidence type="ECO:0000313" key="1">
    <source>
        <dbReference type="EMBL" id="APW66270.1"/>
    </source>
</evidence>
<dbReference type="RefSeq" id="WP_076087842.1">
    <property type="nucleotide sequence ID" value="NZ_CP019070.1"/>
</dbReference>
<dbReference type="PANTHER" id="PTHR31367:SF5">
    <property type="entry name" value="CYTOSOLIC 5'-NUCLEOTIDASE 1A"/>
    <property type="match status" value="1"/>
</dbReference>
<dbReference type="Pfam" id="PF06189">
    <property type="entry name" value="5-nucleotidase"/>
    <property type="match status" value="1"/>
</dbReference>
<dbReference type="PANTHER" id="PTHR31367">
    <property type="entry name" value="CYTOSOLIC 5'-NUCLEOTIDASE 1 FAMILY MEMBER"/>
    <property type="match status" value="1"/>
</dbReference>
<evidence type="ECO:0000313" key="2">
    <source>
        <dbReference type="Proteomes" id="UP000186074"/>
    </source>
</evidence>
<dbReference type="GO" id="GO:0000166">
    <property type="term" value="F:nucleotide binding"/>
    <property type="evidence" value="ECO:0007669"/>
    <property type="project" value="InterPro"/>
</dbReference>
<keyword evidence="2" id="KW-1185">Reference proteome</keyword>
<dbReference type="InterPro" id="IPR023214">
    <property type="entry name" value="HAD_sf"/>
</dbReference>
<protein>
    <submittedName>
        <fullName evidence="1">5'-nucleotidase</fullName>
    </submittedName>
</protein>
<dbReference type="EMBL" id="CP019070">
    <property type="protein sequence ID" value="APW66270.1"/>
    <property type="molecule type" value="Genomic_DNA"/>
</dbReference>
<dbReference type="AlphaFoldDB" id="A0A1P8KNZ1"/>
<gene>
    <name evidence="1" type="ORF">LPB137_10640</name>
</gene>
<name>A0A1P8KNZ1_9BACT</name>
<sequence length="304" mass="34771">MGYDLNKKLVIAISSRALFNLEDENKIFEEKGLDDYYKYQIENEDKQIDEGTGFRLVKNLLKINEDFPDDKQVEVIIMSRNNSATSLRITKSIEKYKLDIQRSAWTGGNDIAKYLKPFKVDLFLSANEHDVQNAINEGIASARILPYENKNNEFSNQVKIAFDGDAVLFSEESEVIYKTQGLEAFLEHEKANVSNAMQDGPFAQLLRVISNIQAKYQEEQTPIRTALITARNSPAHERVIRTLSHWNVRLDEAFFLGGVDKYEVVKAFGADIFFDDQDVHLESTSKQTPSAKVLYKEESILNRI</sequence>
<dbReference type="Gene3D" id="3.40.50.1000">
    <property type="entry name" value="HAD superfamily/HAD-like"/>
    <property type="match status" value="1"/>
</dbReference>
<organism evidence="1 2">
    <name type="scientific">Poseidonibacter parvus</name>
    <dbReference type="NCBI Taxonomy" id="1850254"/>
    <lineage>
        <taxon>Bacteria</taxon>
        <taxon>Pseudomonadati</taxon>
        <taxon>Campylobacterota</taxon>
        <taxon>Epsilonproteobacteria</taxon>
        <taxon>Campylobacterales</taxon>
        <taxon>Arcobacteraceae</taxon>
        <taxon>Poseidonibacter</taxon>
    </lineage>
</organism>
<dbReference type="OrthoDB" id="9778569at2"/>
<dbReference type="GO" id="GO:0000287">
    <property type="term" value="F:magnesium ion binding"/>
    <property type="evidence" value="ECO:0007669"/>
    <property type="project" value="InterPro"/>
</dbReference>
<dbReference type="InterPro" id="IPR010394">
    <property type="entry name" value="5-nucleotidase"/>
</dbReference>
<dbReference type="GO" id="GO:0008253">
    <property type="term" value="F:5'-nucleotidase activity"/>
    <property type="evidence" value="ECO:0007669"/>
    <property type="project" value="InterPro"/>
</dbReference>
<dbReference type="STRING" id="1850254.LPB137_10640"/>
<dbReference type="GO" id="GO:0009117">
    <property type="term" value="P:nucleotide metabolic process"/>
    <property type="evidence" value="ECO:0007669"/>
    <property type="project" value="InterPro"/>
</dbReference>